<evidence type="ECO:0000259" key="2">
    <source>
        <dbReference type="Pfam" id="PF01926"/>
    </source>
</evidence>
<dbReference type="RefSeq" id="XP_033771209.1">
    <property type="nucleotide sequence ID" value="XM_033915318.1"/>
</dbReference>
<sequence length="665" mass="74418">MFLVRLRPALWHCPLLRLRGLSSSEGAAAGLKEDAEQQRRDSVLRNYAAVEPGAREHFVFPEFVPGGAELEEADAESRLREELLRPEKKKAPKRSSRESGGARVGHVGLVGRVQPPPPEGLLVQGERCPGCGAVLQCLDPFEPGFVTRERVGGVCQRCFRLQHYQQALRLQLPPENFRQVLRSLGSRPLPALALLMLDLLDLPGSLLLPDLPELLRLGGGGERSPRPFLLLGNKVDLLPADRPGHLRRLRQRLLELSQTAGLPRPEDALLISAKTGYGVEALVSRLQRSWRYKGDVYLMGATNCGKSTLFNTLLLSDYCKSKAPEVIDRATISPWPGTTLNLLKFPIINPTPYRIFRRDKRLKADEAKFEDDLNEEERKHLNQLKKQGYLIGRVGRTFQRSKKHVEKEIEFDADSLSFSMEDDDDVCNAEPATAEKRVEFTYNELKDAHWLYDTPGIVKEDCVLNFLNEKEVKMVLPLQAIIPRTFILKPGMTLFLGALGRIDYIQGEKSTWFSVIASNLLPVHITSLEKADDVYQKHAGNTLLGVPIGDEERMKEFPPLVPQDITLEGIGTLEAVADIKLSTAGWVAVTAHSGDKLCLRGYTPRGTTLMIRQPPLLPSIVHVKGERIKSTPFYKTKRPPSLVSNLRSGASKQLVRKKKFIKYLG</sequence>
<dbReference type="CDD" id="cd01855">
    <property type="entry name" value="YqeH"/>
    <property type="match status" value="1"/>
</dbReference>
<protein>
    <submittedName>
        <fullName evidence="5">Nitric oxide-associated protein 1 isoform X1</fullName>
    </submittedName>
</protein>
<dbReference type="KEGG" id="gsh:117346063"/>
<reference evidence="5" key="1">
    <citation type="submission" date="2025-08" db="UniProtKB">
        <authorList>
            <consortium name="RefSeq"/>
        </authorList>
    </citation>
    <scope>IDENTIFICATION</scope>
</reference>
<evidence type="ECO:0000259" key="3">
    <source>
        <dbReference type="Pfam" id="PF21516"/>
    </source>
</evidence>
<evidence type="ECO:0000313" key="4">
    <source>
        <dbReference type="Proteomes" id="UP000515159"/>
    </source>
</evidence>
<dbReference type="InterPro" id="IPR006073">
    <property type="entry name" value="GTP-bd"/>
</dbReference>
<dbReference type="GO" id="GO:0005525">
    <property type="term" value="F:GTP binding"/>
    <property type="evidence" value="ECO:0007669"/>
    <property type="project" value="InterPro"/>
</dbReference>
<accession>A0A6P8NKU6</accession>
<name>A0A6P8NKU6_GEOSA</name>
<dbReference type="GeneID" id="117346063"/>
<proteinExistence type="predicted"/>
<feature type="domain" description="G" evidence="2">
    <location>
        <begin position="296"/>
        <end position="347"/>
    </location>
</feature>
<dbReference type="Pfam" id="PF01926">
    <property type="entry name" value="MMR_HSR1"/>
    <property type="match status" value="1"/>
</dbReference>
<gene>
    <name evidence="5" type="primary">NOA1</name>
</gene>
<feature type="domain" description="NOA1/YqeH-like C-terminal" evidence="3">
    <location>
        <begin position="513"/>
        <end position="613"/>
    </location>
</feature>
<dbReference type="InterPro" id="IPR048422">
    <property type="entry name" value="NOA1/YqeH-like_C"/>
</dbReference>
<dbReference type="AlphaFoldDB" id="A0A6P8NKU6"/>
<keyword evidence="4" id="KW-1185">Reference proteome</keyword>
<organism evidence="4 5">
    <name type="scientific">Geotrypetes seraphini</name>
    <name type="common">Gaboon caecilian</name>
    <name type="synonym">Caecilia seraphini</name>
    <dbReference type="NCBI Taxonomy" id="260995"/>
    <lineage>
        <taxon>Eukaryota</taxon>
        <taxon>Metazoa</taxon>
        <taxon>Chordata</taxon>
        <taxon>Craniata</taxon>
        <taxon>Vertebrata</taxon>
        <taxon>Euteleostomi</taxon>
        <taxon>Amphibia</taxon>
        <taxon>Gymnophiona</taxon>
        <taxon>Geotrypetes</taxon>
    </lineage>
</organism>
<dbReference type="OrthoDB" id="1696305at2759"/>
<dbReference type="FunCoup" id="A0A6P8NKU6">
    <property type="interactions" value="2337"/>
</dbReference>
<dbReference type="InParanoid" id="A0A6P8NKU6"/>
<evidence type="ECO:0000256" key="1">
    <source>
        <dbReference type="SAM" id="MobiDB-lite"/>
    </source>
</evidence>
<dbReference type="SUPFAM" id="SSF52540">
    <property type="entry name" value="P-loop containing nucleoside triphosphate hydrolases"/>
    <property type="match status" value="1"/>
</dbReference>
<dbReference type="InterPro" id="IPR052807">
    <property type="entry name" value="Mito_transl_resp_regulator"/>
</dbReference>
<dbReference type="Pfam" id="PF21516">
    <property type="entry name" value="YqeH-like_C"/>
    <property type="match status" value="1"/>
</dbReference>
<feature type="region of interest" description="Disordered" evidence="1">
    <location>
        <begin position="75"/>
        <end position="102"/>
    </location>
</feature>
<dbReference type="CTD" id="84273"/>
<feature type="compositionally biased region" description="Basic and acidic residues" evidence="1">
    <location>
        <begin position="75"/>
        <end position="86"/>
    </location>
</feature>
<dbReference type="PANTHER" id="PTHR46406">
    <property type="entry name" value="NITRIC OXIDE-ASSOCIATED PROTEIN 1"/>
    <property type="match status" value="1"/>
</dbReference>
<evidence type="ECO:0000313" key="5">
    <source>
        <dbReference type="RefSeq" id="XP_033771209.1"/>
    </source>
</evidence>
<dbReference type="InterPro" id="IPR027417">
    <property type="entry name" value="P-loop_NTPase"/>
</dbReference>
<dbReference type="Gene3D" id="3.40.50.300">
    <property type="entry name" value="P-loop containing nucleotide triphosphate hydrolases"/>
    <property type="match status" value="1"/>
</dbReference>
<dbReference type="Proteomes" id="UP000515159">
    <property type="component" value="Chromosome 1"/>
</dbReference>
<dbReference type="PANTHER" id="PTHR46406:SF1">
    <property type="entry name" value="NITRIC OXIDE-ASSOCIATED PROTEIN 1"/>
    <property type="match status" value="1"/>
</dbReference>